<dbReference type="EMBL" id="MJEQ01037192">
    <property type="protein sequence ID" value="OIS97778.1"/>
    <property type="molecule type" value="Genomic_DNA"/>
</dbReference>
<gene>
    <name evidence="2" type="ORF">A4A49_23710</name>
</gene>
<proteinExistence type="predicted"/>
<name>A0A1J6IFR0_NICAT</name>
<feature type="domain" description="Tetratricopeptide repeat protein 5 OB fold" evidence="1">
    <location>
        <begin position="414"/>
        <end position="495"/>
    </location>
</feature>
<evidence type="ECO:0000313" key="2">
    <source>
        <dbReference type="EMBL" id="OIS97778.1"/>
    </source>
</evidence>
<accession>A0A1J6IFR0</accession>
<dbReference type="Gramene" id="OIS97778">
    <property type="protein sequence ID" value="OIS97778"/>
    <property type="gene ID" value="A4A49_23710"/>
</dbReference>
<dbReference type="Proteomes" id="UP000187609">
    <property type="component" value="Unassembled WGS sequence"/>
</dbReference>
<dbReference type="Pfam" id="PF16669">
    <property type="entry name" value="TTC5_OB"/>
    <property type="match status" value="1"/>
</dbReference>
<keyword evidence="3" id="KW-1185">Reference proteome</keyword>
<dbReference type="InterPro" id="IPR011990">
    <property type="entry name" value="TPR-like_helical_dom_sf"/>
</dbReference>
<protein>
    <recommendedName>
        <fullName evidence="1">Tetratricopeptide repeat protein 5 OB fold domain-containing protein</fullName>
    </recommendedName>
</protein>
<dbReference type="Gene3D" id="2.40.50.550">
    <property type="match status" value="1"/>
</dbReference>
<dbReference type="AlphaFoldDB" id="A0A1J6IFR0"/>
<evidence type="ECO:0000313" key="3">
    <source>
        <dbReference type="Proteomes" id="UP000187609"/>
    </source>
</evidence>
<reference evidence="2" key="1">
    <citation type="submission" date="2016-11" db="EMBL/GenBank/DDBJ databases">
        <title>The genome of Nicotiana attenuata.</title>
        <authorList>
            <person name="Xu S."/>
            <person name="Brockmoeller T."/>
            <person name="Gaquerel E."/>
            <person name="Navarro A."/>
            <person name="Kuhl H."/>
            <person name="Gase K."/>
            <person name="Ling Z."/>
            <person name="Zhou W."/>
            <person name="Kreitzer C."/>
            <person name="Stanke M."/>
            <person name="Tang H."/>
            <person name="Lyons E."/>
            <person name="Pandey P."/>
            <person name="Pandey S.P."/>
            <person name="Timmermann B."/>
            <person name="Baldwin I.T."/>
        </authorList>
    </citation>
    <scope>NUCLEOTIDE SEQUENCE [LARGE SCALE GENOMIC DNA]</scope>
    <source>
        <strain evidence="2">UT</strain>
    </source>
</reference>
<comment type="caution">
    <text evidence="2">The sequence shown here is derived from an EMBL/GenBank/DDBJ whole genome shotgun (WGS) entry which is preliminary data.</text>
</comment>
<sequence length="525" mass="57697">MSSVAGSKRNVEGVEEIATDCSTKSQTAPNGKYVIHEVEQQGMKEGLESTGVTGQGKVDQTKAHVGARPSVNAHIGSGVIDKAEGVQSNVGKDLVKSGTDIPGGNVGINTVISQTPTGGTKSKIAEPTGPMGAKVQIDAQIFDIDGEVNQGQINAGVELGDMVQIDRASHNVTADELSPSKIMTIFLRKSKTYSYTIRHPKRMRNVLNVASTVLIRESCSVIIKKFTKLLSTSVQYVEILRNPLGKWLVIKGFMIISTDTRGLSAGFFSLSFKLSQYMVDPGICLGTCVWKRRDLDKAKSCLNCGLEQSLKGYKNAKKDERMRISSHMCYNCVMTYKYFEDYETALAGFEAAELMDPGHNALEQAFNLYEILEGINSFLQDLNGAKLHGSPTSSLPAVESLASSLASVDLNPTYEKATLDRLTEGPNLRKAVTGKVLFSLKNLSENPIYYVVCDSDRTCFVITVYGVCSTAIKEEDQATLLDPFYHIFDFKSERKGNLQLFESLFLVQPLLLWFFFTSIHLKYFL</sequence>
<evidence type="ECO:0000259" key="1">
    <source>
        <dbReference type="Pfam" id="PF16669"/>
    </source>
</evidence>
<organism evidence="2 3">
    <name type="scientific">Nicotiana attenuata</name>
    <name type="common">Coyote tobacco</name>
    <dbReference type="NCBI Taxonomy" id="49451"/>
    <lineage>
        <taxon>Eukaryota</taxon>
        <taxon>Viridiplantae</taxon>
        <taxon>Streptophyta</taxon>
        <taxon>Embryophyta</taxon>
        <taxon>Tracheophyta</taxon>
        <taxon>Spermatophyta</taxon>
        <taxon>Magnoliopsida</taxon>
        <taxon>eudicotyledons</taxon>
        <taxon>Gunneridae</taxon>
        <taxon>Pentapetalae</taxon>
        <taxon>asterids</taxon>
        <taxon>lamiids</taxon>
        <taxon>Solanales</taxon>
        <taxon>Solanaceae</taxon>
        <taxon>Nicotianoideae</taxon>
        <taxon>Nicotianeae</taxon>
        <taxon>Nicotiana</taxon>
    </lineage>
</organism>
<dbReference type="InterPro" id="IPR038645">
    <property type="entry name" value="TTC5_OB_sf"/>
</dbReference>
<dbReference type="STRING" id="49451.A0A1J6IFR0"/>
<dbReference type="SMR" id="A0A1J6IFR0"/>
<dbReference type="Gene3D" id="1.25.40.10">
    <property type="entry name" value="Tetratricopeptide repeat domain"/>
    <property type="match status" value="1"/>
</dbReference>
<dbReference type="InterPro" id="IPR032076">
    <property type="entry name" value="TTC5_OB"/>
</dbReference>